<dbReference type="AlphaFoldDB" id="A0A024TW11"/>
<accession>A0A024TW11</accession>
<gene>
    <name evidence="1" type="ORF">H310_09446</name>
</gene>
<dbReference type="OrthoDB" id="28995at4764"/>
<dbReference type="RefSeq" id="XP_008873741.1">
    <property type="nucleotide sequence ID" value="XM_008875519.1"/>
</dbReference>
<reference evidence="1" key="1">
    <citation type="submission" date="2013-12" db="EMBL/GenBank/DDBJ databases">
        <title>The Genome Sequence of Aphanomyces invadans NJM9701.</title>
        <authorList>
            <consortium name="The Broad Institute Genomics Platform"/>
            <person name="Russ C."/>
            <person name="Tyler B."/>
            <person name="van West P."/>
            <person name="Dieguez-Uribeondo J."/>
            <person name="Young S.K."/>
            <person name="Zeng Q."/>
            <person name="Gargeya S."/>
            <person name="Fitzgerald M."/>
            <person name="Abouelleil A."/>
            <person name="Alvarado L."/>
            <person name="Chapman S.B."/>
            <person name="Gainer-Dewar J."/>
            <person name="Goldberg J."/>
            <person name="Griggs A."/>
            <person name="Gujja S."/>
            <person name="Hansen M."/>
            <person name="Howarth C."/>
            <person name="Imamovic A."/>
            <person name="Ireland A."/>
            <person name="Larimer J."/>
            <person name="McCowan C."/>
            <person name="Murphy C."/>
            <person name="Pearson M."/>
            <person name="Poon T.W."/>
            <person name="Priest M."/>
            <person name="Roberts A."/>
            <person name="Saif S."/>
            <person name="Shea T."/>
            <person name="Sykes S."/>
            <person name="Wortman J."/>
            <person name="Nusbaum C."/>
            <person name="Birren B."/>
        </authorList>
    </citation>
    <scope>NUCLEOTIDE SEQUENCE [LARGE SCALE GENOMIC DNA]</scope>
    <source>
        <strain evidence="1">NJM9701</strain>
    </source>
</reference>
<dbReference type="EMBL" id="KI913972">
    <property type="protein sequence ID" value="ETV97532.1"/>
    <property type="molecule type" value="Genomic_DNA"/>
</dbReference>
<evidence type="ECO:0000313" key="1">
    <source>
        <dbReference type="EMBL" id="ETV97532.1"/>
    </source>
</evidence>
<protein>
    <submittedName>
        <fullName evidence="1">Uncharacterized protein</fullName>
    </submittedName>
</protein>
<organism evidence="1">
    <name type="scientific">Aphanomyces invadans</name>
    <dbReference type="NCBI Taxonomy" id="157072"/>
    <lineage>
        <taxon>Eukaryota</taxon>
        <taxon>Sar</taxon>
        <taxon>Stramenopiles</taxon>
        <taxon>Oomycota</taxon>
        <taxon>Saprolegniomycetes</taxon>
        <taxon>Saprolegniales</taxon>
        <taxon>Verrucalvaceae</taxon>
        <taxon>Aphanomyces</taxon>
    </lineage>
</organism>
<dbReference type="VEuPathDB" id="FungiDB:H310_09446"/>
<sequence>MTLNANFMTLQACMQEVIRAGGNNDYKIPHMKKALLASKASTLYRHGKEERGVGG</sequence>
<proteinExistence type="predicted"/>
<name>A0A024TW11_9STRA</name>
<dbReference type="GeneID" id="20086496"/>